<evidence type="ECO:0000313" key="2">
    <source>
        <dbReference type="EMBL" id="MEZ8053491.1"/>
    </source>
</evidence>
<dbReference type="RefSeq" id="WP_017098893.1">
    <property type="nucleotide sequence ID" value="NZ_JBFRME010000074.1"/>
</dbReference>
<evidence type="ECO:0000256" key="1">
    <source>
        <dbReference type="SAM" id="Phobius"/>
    </source>
</evidence>
<accession>A0ABV4KM33</accession>
<evidence type="ECO:0000313" key="3">
    <source>
        <dbReference type="Proteomes" id="UP001569175"/>
    </source>
</evidence>
<reference evidence="2 3" key="1">
    <citation type="submission" date="2024-06" db="EMBL/GenBank/DDBJ databases">
        <authorList>
            <person name="Steensen K."/>
            <person name="Seneca J."/>
            <person name="Bartlau N."/>
            <person name="Yu A.X."/>
            <person name="Polz M.F."/>
        </authorList>
    </citation>
    <scope>NUCLEOTIDE SEQUENCE [LARGE SCALE GENOMIC DNA]</scope>
    <source>
        <strain evidence="2 3">1F9</strain>
    </source>
</reference>
<organism evidence="2 3">
    <name type="scientific">Vibrio atlanticus</name>
    <dbReference type="NCBI Taxonomy" id="693153"/>
    <lineage>
        <taxon>Bacteria</taxon>
        <taxon>Pseudomonadati</taxon>
        <taxon>Pseudomonadota</taxon>
        <taxon>Gammaproteobacteria</taxon>
        <taxon>Vibrionales</taxon>
        <taxon>Vibrionaceae</taxon>
        <taxon>Vibrio</taxon>
    </lineage>
</organism>
<keyword evidence="3" id="KW-1185">Reference proteome</keyword>
<name>A0ABV4KM33_9VIBR</name>
<dbReference type="Proteomes" id="UP001569175">
    <property type="component" value="Unassembled WGS sequence"/>
</dbReference>
<protein>
    <submittedName>
        <fullName evidence="2">MSHA biogenesis protein MshP</fullName>
    </submittedName>
</protein>
<keyword evidence="1" id="KW-0472">Membrane</keyword>
<keyword evidence="1" id="KW-1133">Transmembrane helix</keyword>
<proteinExistence type="predicted"/>
<comment type="caution">
    <text evidence="2">The sequence shown here is derived from an EMBL/GenBank/DDBJ whole genome shotgun (WGS) entry which is preliminary data.</text>
</comment>
<sequence length="145" mass="15768">MFLKKRQVGSLYIVVIFVLVVMGFLATTLSRIEWSNNDAHTKDVIGTQAHLLAHSAIERALMQIYPPRANTTVSFDVAAECTNLNGTAMNFATTITCADVQITCSPTGGQLVDSSQLYTVRAVAMCGTGVNLMQRSQDVWVRGVI</sequence>
<gene>
    <name evidence="2" type="ORF">ACED57_10070</name>
</gene>
<feature type="transmembrane region" description="Helical" evidence="1">
    <location>
        <begin position="12"/>
        <end position="32"/>
    </location>
</feature>
<keyword evidence="1" id="KW-0812">Transmembrane</keyword>
<dbReference type="EMBL" id="JBGOOL010000023">
    <property type="protein sequence ID" value="MEZ8053491.1"/>
    <property type="molecule type" value="Genomic_DNA"/>
</dbReference>